<dbReference type="EMBL" id="SETE01000004">
    <property type="protein sequence ID" value="RYM33480.1"/>
    <property type="molecule type" value="Genomic_DNA"/>
</dbReference>
<evidence type="ECO:0000259" key="1">
    <source>
        <dbReference type="SMART" id="SM01321"/>
    </source>
</evidence>
<accession>A0A4Q4KKR5</accession>
<organism evidence="2 3">
    <name type="scientific">Brumimicrobium glaciale</name>
    <dbReference type="NCBI Taxonomy" id="200475"/>
    <lineage>
        <taxon>Bacteria</taxon>
        <taxon>Pseudomonadati</taxon>
        <taxon>Bacteroidota</taxon>
        <taxon>Flavobacteriia</taxon>
        <taxon>Flavobacteriales</taxon>
        <taxon>Crocinitomicaceae</taxon>
        <taxon>Brumimicrobium</taxon>
    </lineage>
</organism>
<evidence type="ECO:0000313" key="2">
    <source>
        <dbReference type="EMBL" id="RYM33480.1"/>
    </source>
</evidence>
<dbReference type="Gene3D" id="3.30.70.1290">
    <property type="entry name" value="Transposase IS200-like"/>
    <property type="match status" value="1"/>
</dbReference>
<dbReference type="InterPro" id="IPR002686">
    <property type="entry name" value="Transposase_17"/>
</dbReference>
<dbReference type="Pfam" id="PF01797">
    <property type="entry name" value="Y1_Tnp"/>
    <property type="match status" value="1"/>
</dbReference>
<feature type="domain" description="Transposase IS200-like" evidence="1">
    <location>
        <begin position="5"/>
        <end position="119"/>
    </location>
</feature>
<dbReference type="PANTHER" id="PTHR33360:SF2">
    <property type="entry name" value="TRANSPOSASE FOR INSERTION SEQUENCE ELEMENT IS200"/>
    <property type="match status" value="1"/>
</dbReference>
<reference evidence="2 3" key="1">
    <citation type="submission" date="2019-02" db="EMBL/GenBank/DDBJ databases">
        <title>Genome sequence of the sea-ice species Brumimicrobium glaciale.</title>
        <authorList>
            <person name="Bowman J.P."/>
        </authorList>
    </citation>
    <scope>NUCLEOTIDE SEQUENCE [LARGE SCALE GENOMIC DNA]</scope>
    <source>
        <strain evidence="2 3">IC156</strain>
    </source>
</reference>
<comment type="caution">
    <text evidence="2">The sequence shown here is derived from an EMBL/GenBank/DDBJ whole genome shotgun (WGS) entry which is preliminary data.</text>
</comment>
<dbReference type="SMART" id="SM01321">
    <property type="entry name" value="Y1_Tnp"/>
    <property type="match status" value="1"/>
</dbReference>
<dbReference type="PANTHER" id="PTHR33360">
    <property type="entry name" value="TRANSPOSASE FOR INSERTION SEQUENCE ELEMENT IS200"/>
    <property type="match status" value="1"/>
</dbReference>
<dbReference type="AlphaFoldDB" id="A0A4Q4KKR5"/>
<evidence type="ECO:0000313" key="3">
    <source>
        <dbReference type="Proteomes" id="UP000293952"/>
    </source>
</evidence>
<keyword evidence="3" id="KW-1185">Reference proteome</keyword>
<proteinExistence type="predicted"/>
<dbReference type="RefSeq" id="WP_130093940.1">
    <property type="nucleotide sequence ID" value="NZ_SETE01000004.1"/>
</dbReference>
<dbReference type="Proteomes" id="UP000293952">
    <property type="component" value="Unassembled WGS sequence"/>
</dbReference>
<gene>
    <name evidence="2" type="primary">tnpA</name>
    <name evidence="2" type="ORF">ERX46_11110</name>
</gene>
<dbReference type="NCBIfam" id="NF033573">
    <property type="entry name" value="transpos_IS200"/>
    <property type="match status" value="1"/>
</dbReference>
<dbReference type="InterPro" id="IPR036515">
    <property type="entry name" value="Transposase_17_sf"/>
</dbReference>
<dbReference type="GO" id="GO:0006313">
    <property type="term" value="P:DNA transposition"/>
    <property type="evidence" value="ECO:0007669"/>
    <property type="project" value="InterPro"/>
</dbReference>
<dbReference type="GO" id="GO:0004803">
    <property type="term" value="F:transposase activity"/>
    <property type="evidence" value="ECO:0007669"/>
    <property type="project" value="InterPro"/>
</dbReference>
<dbReference type="SUPFAM" id="SSF143422">
    <property type="entry name" value="Transposase IS200-like"/>
    <property type="match status" value="1"/>
</dbReference>
<dbReference type="GO" id="GO:0003677">
    <property type="term" value="F:DNA binding"/>
    <property type="evidence" value="ECO:0007669"/>
    <property type="project" value="InterPro"/>
</dbReference>
<protein>
    <submittedName>
        <fullName evidence="2">IS200/IS605 family transposase</fullName>
    </submittedName>
</protein>
<name>A0A4Q4KKR5_9FLAO</name>
<dbReference type="OrthoDB" id="9797997at2"/>
<sequence>MANTYSRIYYHAIFSVKNKDYGIHSTWKDELYKYITGIIKSNNQKVMIINGMPDHVHLLIGAVPDFNLSVLVKEVKCNSSKWINKNNLTKAKFRWQTGFSAFSLGYSQLPMVTEYIKNQEIHHKKRTFREEYLKFLDLNEIEYDIRYVF</sequence>